<reference evidence="1" key="1">
    <citation type="submission" date="2020-08" db="EMBL/GenBank/DDBJ databases">
        <title>Multicomponent nature underlies the extraordinary mechanical properties of spider dragline silk.</title>
        <authorList>
            <person name="Kono N."/>
            <person name="Nakamura H."/>
            <person name="Mori M."/>
            <person name="Yoshida Y."/>
            <person name="Ohtoshi R."/>
            <person name="Malay A.D."/>
            <person name="Moran D.A.P."/>
            <person name="Tomita M."/>
            <person name="Numata K."/>
            <person name="Arakawa K."/>
        </authorList>
    </citation>
    <scope>NUCLEOTIDE SEQUENCE</scope>
</reference>
<gene>
    <name evidence="1" type="primary">NCL1_56917</name>
    <name evidence="1" type="ORF">NPIL_439661</name>
    <name evidence="2" type="ORF">NPIL_606471</name>
</gene>
<proteinExistence type="predicted"/>
<accession>A0A8X6IGW2</accession>
<evidence type="ECO:0000313" key="2">
    <source>
        <dbReference type="EMBL" id="GFT49994.1"/>
    </source>
</evidence>
<comment type="caution">
    <text evidence="1">The sequence shown here is derived from an EMBL/GenBank/DDBJ whole genome shotgun (WGS) entry which is preliminary data.</text>
</comment>
<evidence type="ECO:0000313" key="1">
    <source>
        <dbReference type="EMBL" id="GFS44432.1"/>
    </source>
</evidence>
<dbReference type="EMBL" id="BMAW01016620">
    <property type="protein sequence ID" value="GFT49994.1"/>
    <property type="molecule type" value="Genomic_DNA"/>
</dbReference>
<dbReference type="AlphaFoldDB" id="A0A8X6IGW2"/>
<dbReference type="EMBL" id="BMAW01044411">
    <property type="protein sequence ID" value="GFS44432.1"/>
    <property type="molecule type" value="Genomic_DNA"/>
</dbReference>
<name>A0A8X6IGW2_NEPPI</name>
<organism evidence="1 3">
    <name type="scientific">Nephila pilipes</name>
    <name type="common">Giant wood spider</name>
    <name type="synonym">Nephila maculata</name>
    <dbReference type="NCBI Taxonomy" id="299642"/>
    <lineage>
        <taxon>Eukaryota</taxon>
        <taxon>Metazoa</taxon>
        <taxon>Ecdysozoa</taxon>
        <taxon>Arthropoda</taxon>
        <taxon>Chelicerata</taxon>
        <taxon>Arachnida</taxon>
        <taxon>Araneae</taxon>
        <taxon>Araneomorphae</taxon>
        <taxon>Entelegynae</taxon>
        <taxon>Araneoidea</taxon>
        <taxon>Nephilidae</taxon>
        <taxon>Nephila</taxon>
    </lineage>
</organism>
<dbReference type="Proteomes" id="UP000887013">
    <property type="component" value="Unassembled WGS sequence"/>
</dbReference>
<sequence>MPEIFPFVSPLLTLGDINSSQEEMSYITRMRNVIKFQIEKSDDYEHLRVASFKQKIICLISISFTLETCLSYTLVNVVKSHVLVHNIIPFRNWSTIIIDDDGFREGQNPFRHLEQRVWRAGNVSTDLFLATFFANFLRIYFSYTWCSPLKFPSTIFTANTLDSIEIAEPAINVNSKHHTWRRIYADNYSLFSCSGQDIAAFIKEKTNSNKSVNVLKKIMKRELGDSISEYKVLESIASPYYYELPHQNEEEYAIFRAENDWCLGRNGLLYVVYSFECGLENAMKHLA</sequence>
<evidence type="ECO:0000313" key="3">
    <source>
        <dbReference type="Proteomes" id="UP000887013"/>
    </source>
</evidence>
<protein>
    <submittedName>
        <fullName evidence="1">Uncharacterized protein</fullName>
    </submittedName>
</protein>
<keyword evidence="3" id="KW-1185">Reference proteome</keyword>